<dbReference type="Pfam" id="PF00291">
    <property type="entry name" value="PALP"/>
    <property type="match status" value="1"/>
</dbReference>
<dbReference type="GO" id="GO:1901605">
    <property type="term" value="P:alpha-amino acid metabolic process"/>
    <property type="evidence" value="ECO:0007669"/>
    <property type="project" value="UniProtKB-ARBA"/>
</dbReference>
<comment type="similarity">
    <text evidence="2">Belongs to the ACC deaminase/D-cysteine desulfhydrase family.</text>
</comment>
<dbReference type="PIRSF" id="PIRSF006278">
    <property type="entry name" value="ACCD_DCysDesulf"/>
    <property type="match status" value="1"/>
</dbReference>
<keyword evidence="8" id="KW-1185">Reference proteome</keyword>
<evidence type="ECO:0000256" key="4">
    <source>
        <dbReference type="PIRSR" id="PIRSR006278-1"/>
    </source>
</evidence>
<proteinExistence type="inferred from homology"/>
<evidence type="ECO:0000256" key="2">
    <source>
        <dbReference type="ARBA" id="ARBA00008639"/>
    </source>
</evidence>
<protein>
    <submittedName>
        <fullName evidence="7">Pyridoxal-phosphate dependent enzyme</fullName>
    </submittedName>
</protein>
<comment type="caution">
    <text evidence="7">The sequence shown here is derived from an EMBL/GenBank/DDBJ whole genome shotgun (WGS) entry which is preliminary data.</text>
</comment>
<dbReference type="EMBL" id="SDKM01000023">
    <property type="protein sequence ID" value="RYP84474.1"/>
    <property type="molecule type" value="Genomic_DNA"/>
</dbReference>
<reference evidence="7 8" key="1">
    <citation type="submission" date="2019-01" db="EMBL/GenBank/DDBJ databases">
        <title>Nocardioides guangzhouensis sp. nov., an actinobacterium isolated from soil.</title>
        <authorList>
            <person name="Fu Y."/>
            <person name="Cai Y."/>
            <person name="Lin Z."/>
            <person name="Chen P."/>
        </authorList>
    </citation>
    <scope>NUCLEOTIDE SEQUENCE [LARGE SCALE GENOMIC DNA]</scope>
    <source>
        <strain evidence="7 8">130</strain>
    </source>
</reference>
<dbReference type="Gene3D" id="3.40.50.1100">
    <property type="match status" value="2"/>
</dbReference>
<gene>
    <name evidence="7" type="ORF">EKO23_15755</name>
</gene>
<evidence type="ECO:0000256" key="1">
    <source>
        <dbReference type="ARBA" id="ARBA00001933"/>
    </source>
</evidence>
<dbReference type="InterPro" id="IPR027278">
    <property type="entry name" value="ACCD_DCysDesulf"/>
</dbReference>
<dbReference type="OrthoDB" id="9801249at2"/>
<evidence type="ECO:0000313" key="7">
    <source>
        <dbReference type="EMBL" id="RYP84474.1"/>
    </source>
</evidence>
<dbReference type="PANTHER" id="PTHR43780">
    <property type="entry name" value="1-AMINOCYCLOPROPANE-1-CARBOXYLATE DEAMINASE-RELATED"/>
    <property type="match status" value="1"/>
</dbReference>
<dbReference type="PANTHER" id="PTHR43780:SF2">
    <property type="entry name" value="1-AMINOCYCLOPROPANE-1-CARBOXYLATE DEAMINASE-RELATED"/>
    <property type="match status" value="1"/>
</dbReference>
<evidence type="ECO:0000256" key="5">
    <source>
        <dbReference type="PIRSR" id="PIRSR006278-2"/>
    </source>
</evidence>
<dbReference type="InterPro" id="IPR036052">
    <property type="entry name" value="TrpB-like_PALP_sf"/>
</dbReference>
<accession>A0A4Q4ZBF7</accession>
<dbReference type="AlphaFoldDB" id="A0A4Q4ZBF7"/>
<organism evidence="7 8">
    <name type="scientific">Nocardioides guangzhouensis</name>
    <dbReference type="NCBI Taxonomy" id="2497878"/>
    <lineage>
        <taxon>Bacteria</taxon>
        <taxon>Bacillati</taxon>
        <taxon>Actinomycetota</taxon>
        <taxon>Actinomycetes</taxon>
        <taxon>Propionibacteriales</taxon>
        <taxon>Nocardioidaceae</taxon>
        <taxon>Nocardioides</taxon>
    </lineage>
</organism>
<dbReference type="InterPro" id="IPR001926">
    <property type="entry name" value="TrpB-like_PALP"/>
</dbReference>
<dbReference type="GO" id="GO:0019148">
    <property type="term" value="F:D-cysteine desulfhydrase activity"/>
    <property type="evidence" value="ECO:0007669"/>
    <property type="project" value="TreeGrafter"/>
</dbReference>
<keyword evidence="3 5" id="KW-0663">Pyridoxal phosphate</keyword>
<name>A0A4Q4ZBF7_9ACTN</name>
<evidence type="ECO:0000259" key="6">
    <source>
        <dbReference type="Pfam" id="PF00291"/>
    </source>
</evidence>
<evidence type="ECO:0000256" key="3">
    <source>
        <dbReference type="ARBA" id="ARBA00022898"/>
    </source>
</evidence>
<evidence type="ECO:0000313" key="8">
    <source>
        <dbReference type="Proteomes" id="UP000295198"/>
    </source>
</evidence>
<comment type="cofactor">
    <cofactor evidence="1">
        <name>pyridoxal 5'-phosphate</name>
        <dbReference type="ChEBI" id="CHEBI:597326"/>
    </cofactor>
</comment>
<feature type="domain" description="Tryptophan synthase beta chain-like PALP" evidence="6">
    <location>
        <begin position="10"/>
        <end position="309"/>
    </location>
</feature>
<feature type="modified residue" description="N6-(pyridoxal phosphate)lysine" evidence="5">
    <location>
        <position position="48"/>
    </location>
</feature>
<dbReference type="RefSeq" id="WP_134718978.1">
    <property type="nucleotide sequence ID" value="NZ_SDKM01000023.1"/>
</dbReference>
<dbReference type="SUPFAM" id="SSF53686">
    <property type="entry name" value="Tryptophan synthase beta subunit-like PLP-dependent enzymes"/>
    <property type="match status" value="1"/>
</dbReference>
<feature type="active site" description="Nucleophile" evidence="4">
    <location>
        <position position="75"/>
    </location>
</feature>
<dbReference type="Proteomes" id="UP000295198">
    <property type="component" value="Unassembled WGS sequence"/>
</dbReference>
<sequence>MDMTPPRTRLAILPTPLVRASRLERVLDAAPLFVKRDDLTGFGIAGNKARALEYLIGAALAERADIFVAAGSPSSNFCAAAAIAARVVGMDCDLLFSGEPPSVPSPNVALARAVGARLFFNVVETRDLLNDRVLEHANAIRAAGRRPYAVPRGGATAVGGLGYALAARELAEQCNLAEITPRTVVVATGSGGTQAGLVAGQVGFDLPWRLVGASVSRPAQGMAREVLRTSRACAAAMGLHEPSADDVDVRDCRGAGFGIASAEDQVSSRMALEHEGLLLDDYYGAKAMTLFRAMLAADAPTPAVFWHTGGVAASLTALMGGAS</sequence>